<evidence type="ECO:0000256" key="8">
    <source>
        <dbReference type="ARBA" id="ARBA00023125"/>
    </source>
</evidence>
<dbReference type="Gene3D" id="3.40.50.10930">
    <property type="match status" value="1"/>
</dbReference>
<dbReference type="OrthoDB" id="9762834at2"/>
<dbReference type="Gene3D" id="1.10.10.160">
    <property type="match status" value="1"/>
</dbReference>
<proteinExistence type="inferred from homology"/>
<protein>
    <recommendedName>
        <fullName evidence="10">RecBCD enzyme subunit RecC</fullName>
    </recommendedName>
    <alternativeName>
        <fullName evidence="10">Exonuclease V subunit RecC</fullName>
        <shortName evidence="10">ExoV subunit RecC</shortName>
    </alternativeName>
    <alternativeName>
        <fullName evidence="10">Helicase/nuclease RecBCD subunit RecC</fullName>
    </alternativeName>
</protein>
<dbReference type="PANTHER" id="PTHR30591">
    <property type="entry name" value="RECBCD ENZYME SUBUNIT RECC"/>
    <property type="match status" value="1"/>
</dbReference>
<evidence type="ECO:0000256" key="4">
    <source>
        <dbReference type="ARBA" id="ARBA00022801"/>
    </source>
</evidence>
<keyword evidence="3 10" id="KW-0227">DNA damage</keyword>
<dbReference type="EMBL" id="CP042218">
    <property type="protein sequence ID" value="QDW66699.1"/>
    <property type="molecule type" value="Genomic_DNA"/>
</dbReference>
<dbReference type="PANTHER" id="PTHR30591:SF1">
    <property type="entry name" value="RECBCD ENZYME SUBUNIT RECC"/>
    <property type="match status" value="1"/>
</dbReference>
<keyword evidence="13" id="KW-1185">Reference proteome</keyword>
<dbReference type="HAMAP" id="MF_01486">
    <property type="entry name" value="RecC"/>
    <property type="match status" value="1"/>
</dbReference>
<dbReference type="GO" id="GO:0008854">
    <property type="term" value="F:exodeoxyribonuclease V activity"/>
    <property type="evidence" value="ECO:0007669"/>
    <property type="project" value="InterPro"/>
</dbReference>
<dbReference type="GO" id="GO:0003678">
    <property type="term" value="F:DNA helicase activity"/>
    <property type="evidence" value="ECO:0007669"/>
    <property type="project" value="UniProtKB-UniRule"/>
</dbReference>
<keyword evidence="6 10" id="KW-0269">Exonuclease</keyword>
<keyword evidence="2 10" id="KW-0547">Nucleotide-binding</keyword>
<evidence type="ECO:0000256" key="10">
    <source>
        <dbReference type="HAMAP-Rule" id="MF_01486"/>
    </source>
</evidence>
<dbReference type="Gene3D" id="1.10.10.990">
    <property type="match status" value="1"/>
</dbReference>
<comment type="subunit">
    <text evidence="10">Heterotrimer of RecB, RecC and RecD. All subunits contribute to DNA-binding.</text>
</comment>
<evidence type="ECO:0000256" key="9">
    <source>
        <dbReference type="ARBA" id="ARBA00023204"/>
    </source>
</evidence>
<evidence type="ECO:0000256" key="7">
    <source>
        <dbReference type="ARBA" id="ARBA00022840"/>
    </source>
</evidence>
<keyword evidence="5 10" id="KW-0347">Helicase</keyword>
<sequence>MSPTSAGFRLYHSNALEVLAGILAEVLRAPVSRERLLEPDIVLIPQAAMRRWLQATLAARHGVAANIEFLTPGEFVGRALDANLGPADGELDARTLHWHLYAALTDRALLEQPALAAIAAHVGGDDPLRPWSLAGELASVFEKYQAWRRDWLLRWEGGADPDDPQAILWRRVARGTRHRARRIQDYLERFEAPDAALPAGLPARLSAFATLNVSPDVLRVVATQARVGTLHCFVPSPSQAYWGDLQRMRTVPEAALATEGALLAGGESRLLQAWGAAGVDFMRLVGNYEVVHASAELRAHADPAEGGGPLQGSLLRRMQSDVFHRRGEPGFALRPAVDRTDPSLQLHACHTRLRELQVLRDQMRALFDDDRFDPPLQPREVAVLAPDIDPYLPYLGAVFGDRGADDAIPYALADASPLANEPLAEVFLRLLALPVSRFGLHEILDLLASPALAEANGLDAPAIERLQAWLSEAGARWGLDARHRARFDAPEDEAYTWAFALDRLLLGHASGSDALVRASDGRLVAPLPDLEGGAMDALDTLLRLLRVLERHAELLGEAMPPAQWRERLLELLDALLPRPPASAAGQRALDRLRTLVDAFARNAGDAGFDAPVPAEAVRAHFGAVLAEADVRAPLLTGGVSIARMVPMRLLPFRVICVLGMNDAEFPRRDPAPGLNRLTAELGTGRRRAGDRSTRDDDRFLFLQLFTAAQDVFYVSWQGADPRDGSRREPSVLVSELIDAAAAQHAADAADDIAEALVVRHPLQPFSAEAFGPKDEPRRFSYHARWQQAAAGAADRRVPLPPWFEGAPLAGDDLEPELPIGALRRFLLQPAESLLERMGLRLVEIEAHGDDVEPLAAPERGLERSVLQRALFDELLQGHDEARIHATLRARGLLPSGASGRRVLADQREVLAPWLEAFGAWRGNAQPRSLPAEVEIDGVRVHGRIQDAWPQGIARLRFGKPNGPSVIRSGLDWLLARAAGIDLPFLDFFETDPGAVGPYARAPLSPAEARDALRRLLALRAQGLREPLPYAPYSAWAYASADNADKAVEAARKQWHGAGGGFAEGQGDALRQVLRGCDPFADEPALVRFADAAMTVFLAVRDGQAYEGVDPGTLAGLARAHDPEEVE</sequence>
<dbReference type="InterPro" id="IPR041500">
    <property type="entry name" value="RecC_C"/>
</dbReference>
<dbReference type="GO" id="GO:0009338">
    <property type="term" value="C:exodeoxyribonuclease V complex"/>
    <property type="evidence" value="ECO:0007669"/>
    <property type="project" value="InterPro"/>
</dbReference>
<dbReference type="Pfam" id="PF17946">
    <property type="entry name" value="RecC_C"/>
    <property type="match status" value="1"/>
</dbReference>
<feature type="domain" description="RecC C-terminal" evidence="11">
    <location>
        <begin position="816"/>
        <end position="1041"/>
    </location>
</feature>
<reference evidence="12 13" key="1">
    <citation type="submission" date="2019-07" db="EMBL/GenBank/DDBJ databases">
        <title>Full genome sequence of Luteimonas sp. Gr-4.</title>
        <authorList>
            <person name="Im W.-T."/>
        </authorList>
    </citation>
    <scope>NUCLEOTIDE SEQUENCE [LARGE SCALE GENOMIC DNA]</scope>
    <source>
        <strain evidence="12 13">Gr-4</strain>
    </source>
</reference>
<name>A0A518N444_9GAMM</name>
<dbReference type="GO" id="GO:0000724">
    <property type="term" value="P:double-strand break repair via homologous recombination"/>
    <property type="evidence" value="ECO:0007669"/>
    <property type="project" value="UniProtKB-UniRule"/>
</dbReference>
<dbReference type="PIRSF" id="PIRSF000980">
    <property type="entry name" value="RecC"/>
    <property type="match status" value="1"/>
</dbReference>
<comment type="miscellaneous">
    <text evidence="10">In the RecBCD complex, RecB has a slow 3'-5' helicase, an exonuclease activity and loads RecA onto ssDNA, RecD has a fast 5'-3' helicase activity, while RecC stimulates the ATPase and processivity of the RecB helicase and contributes to recognition of the Chi site.</text>
</comment>
<keyword evidence="8 10" id="KW-0238">DNA-binding</keyword>
<dbReference type="SUPFAM" id="SSF52980">
    <property type="entry name" value="Restriction endonuclease-like"/>
    <property type="match status" value="1"/>
</dbReference>
<dbReference type="GO" id="GO:0005524">
    <property type="term" value="F:ATP binding"/>
    <property type="evidence" value="ECO:0007669"/>
    <property type="project" value="UniProtKB-UniRule"/>
</dbReference>
<evidence type="ECO:0000259" key="11">
    <source>
        <dbReference type="Pfam" id="PF17946"/>
    </source>
</evidence>
<evidence type="ECO:0000256" key="1">
    <source>
        <dbReference type="ARBA" id="ARBA00022722"/>
    </source>
</evidence>
<dbReference type="Gene3D" id="3.40.50.300">
    <property type="entry name" value="P-loop containing nucleotide triphosphate hydrolases"/>
    <property type="match status" value="2"/>
</dbReference>
<gene>
    <name evidence="10 12" type="primary">recC</name>
    <name evidence="12" type="ORF">FPZ22_07170</name>
</gene>
<keyword evidence="9 10" id="KW-0234">DNA repair</keyword>
<evidence type="ECO:0000256" key="2">
    <source>
        <dbReference type="ARBA" id="ARBA00022741"/>
    </source>
</evidence>
<keyword evidence="4 10" id="KW-0378">Hydrolase</keyword>
<accession>A0A518N444</accession>
<dbReference type="KEGG" id="lug:FPZ22_07170"/>
<comment type="similarity">
    <text evidence="10">Belongs to the RecC family.</text>
</comment>
<keyword evidence="1 10" id="KW-0540">Nuclease</keyword>
<dbReference type="RefSeq" id="WP_144891682.1">
    <property type="nucleotide sequence ID" value="NZ_CP042218.1"/>
</dbReference>
<evidence type="ECO:0000256" key="6">
    <source>
        <dbReference type="ARBA" id="ARBA00022839"/>
    </source>
</evidence>
<evidence type="ECO:0000313" key="12">
    <source>
        <dbReference type="EMBL" id="QDW66699.1"/>
    </source>
</evidence>
<dbReference type="AlphaFoldDB" id="A0A518N444"/>
<dbReference type="InterPro" id="IPR011335">
    <property type="entry name" value="Restrct_endonuc-II-like"/>
</dbReference>
<dbReference type="InterPro" id="IPR006697">
    <property type="entry name" value="RecC"/>
</dbReference>
<organism evidence="12 13">
    <name type="scientific">Luteimonas granuli</name>
    <dbReference type="NCBI Taxonomy" id="1176533"/>
    <lineage>
        <taxon>Bacteria</taxon>
        <taxon>Pseudomonadati</taxon>
        <taxon>Pseudomonadota</taxon>
        <taxon>Gammaproteobacteria</taxon>
        <taxon>Lysobacterales</taxon>
        <taxon>Lysobacteraceae</taxon>
        <taxon>Luteimonas</taxon>
    </lineage>
</organism>
<evidence type="ECO:0000313" key="13">
    <source>
        <dbReference type="Proteomes" id="UP000316584"/>
    </source>
</evidence>
<dbReference type="GO" id="GO:0003677">
    <property type="term" value="F:DNA binding"/>
    <property type="evidence" value="ECO:0007669"/>
    <property type="project" value="UniProtKB-UniRule"/>
</dbReference>
<dbReference type="NCBIfam" id="TIGR01450">
    <property type="entry name" value="recC"/>
    <property type="match status" value="1"/>
</dbReference>
<dbReference type="InterPro" id="IPR013986">
    <property type="entry name" value="DExx_box_DNA_helicase_dom_sf"/>
</dbReference>
<dbReference type="InterPro" id="IPR027417">
    <property type="entry name" value="P-loop_NTPase"/>
</dbReference>
<comment type="function">
    <text evidence="10">A helicase/nuclease that prepares dsDNA breaks (DSB) for recombinational DNA repair. Binds to DSBs and unwinds DNA via a highly rapid and processive ATP-dependent bidirectional helicase activity. Unwinds dsDNA until it encounters a Chi (crossover hotspot instigator) sequence from the 3' direction. Cuts ssDNA a few nucleotides 3' to the Chi site. The properties and activities of the enzyme are changed at Chi. The Chi-altered holoenzyme produces a long 3'-ssDNA overhang and facilitates RecA-binding to the ssDNA for homologous DNA recombination and repair. Holoenzyme degrades any linearized DNA that is unable to undergo homologous recombination. In the holoenzyme this subunit recognizes the wild-type Chi sequence, and when added to isolated RecB increases its ATP-dependent helicase processivity.</text>
</comment>
<dbReference type="Proteomes" id="UP000316584">
    <property type="component" value="Chromosome"/>
</dbReference>
<keyword evidence="7 10" id="KW-0067">ATP-binding</keyword>
<evidence type="ECO:0000256" key="3">
    <source>
        <dbReference type="ARBA" id="ARBA00022763"/>
    </source>
</evidence>
<evidence type="ECO:0000256" key="5">
    <source>
        <dbReference type="ARBA" id="ARBA00022806"/>
    </source>
</evidence>
<dbReference type="SUPFAM" id="SSF52540">
    <property type="entry name" value="P-loop containing nucleoside triphosphate hydrolases"/>
    <property type="match status" value="2"/>
</dbReference>
<dbReference type="Pfam" id="PF04257">
    <property type="entry name" value="Exonuc_V_gamma"/>
    <property type="match status" value="1"/>
</dbReference>